<organism evidence="2 3">
    <name type="scientific">Corynespora cassiicola Philippines</name>
    <dbReference type="NCBI Taxonomy" id="1448308"/>
    <lineage>
        <taxon>Eukaryota</taxon>
        <taxon>Fungi</taxon>
        <taxon>Dikarya</taxon>
        <taxon>Ascomycota</taxon>
        <taxon>Pezizomycotina</taxon>
        <taxon>Dothideomycetes</taxon>
        <taxon>Pleosporomycetidae</taxon>
        <taxon>Pleosporales</taxon>
        <taxon>Corynesporascaceae</taxon>
        <taxon>Corynespora</taxon>
    </lineage>
</organism>
<name>A0A2T2N9H3_CORCC</name>
<accession>A0A2T2N9H3</accession>
<sequence>MQSGVTRFSARPRAQRRGPHASPPSALSSTSPMVLQLTLPSNIQQTRSPSSSALGTVLVAKVPFARWALIGPRRSLRSPLCLRLAPLQVSSQGGTPQVTPEPPYLSAASASVLPSNKKGRFGASNSRLVEDLFHFVDDLFAGSPTEGFAVGSAHGSHALGRELELGSGTSGDPCPFPLPRQTARKPGIGVALPGQSVPPQFRAPTAEKRITHHRPRPPRGWLHKVGLLL</sequence>
<evidence type="ECO:0000313" key="3">
    <source>
        <dbReference type="Proteomes" id="UP000240883"/>
    </source>
</evidence>
<protein>
    <submittedName>
        <fullName evidence="2">Uncharacterized protein</fullName>
    </submittedName>
</protein>
<reference evidence="2 3" key="1">
    <citation type="journal article" date="2018" name="Front. Microbiol.">
        <title>Genome-Wide Analysis of Corynespora cassiicola Leaf Fall Disease Putative Effectors.</title>
        <authorList>
            <person name="Lopez D."/>
            <person name="Ribeiro S."/>
            <person name="Label P."/>
            <person name="Fumanal B."/>
            <person name="Venisse J.S."/>
            <person name="Kohler A."/>
            <person name="de Oliveira R.R."/>
            <person name="Labutti K."/>
            <person name="Lipzen A."/>
            <person name="Lail K."/>
            <person name="Bauer D."/>
            <person name="Ohm R.A."/>
            <person name="Barry K.W."/>
            <person name="Spatafora J."/>
            <person name="Grigoriev I.V."/>
            <person name="Martin F.M."/>
            <person name="Pujade-Renaud V."/>
        </authorList>
    </citation>
    <scope>NUCLEOTIDE SEQUENCE [LARGE SCALE GENOMIC DNA]</scope>
    <source>
        <strain evidence="2 3">Philippines</strain>
    </source>
</reference>
<feature type="region of interest" description="Disordered" evidence="1">
    <location>
        <begin position="1"/>
        <end position="31"/>
    </location>
</feature>
<dbReference type="AlphaFoldDB" id="A0A2T2N9H3"/>
<proteinExistence type="predicted"/>
<dbReference type="Proteomes" id="UP000240883">
    <property type="component" value="Unassembled WGS sequence"/>
</dbReference>
<evidence type="ECO:0000313" key="2">
    <source>
        <dbReference type="EMBL" id="PSN62020.1"/>
    </source>
</evidence>
<gene>
    <name evidence="2" type="ORF">BS50DRAFT_135402</name>
</gene>
<keyword evidence="3" id="KW-1185">Reference proteome</keyword>
<dbReference type="EMBL" id="KZ678142">
    <property type="protein sequence ID" value="PSN62020.1"/>
    <property type="molecule type" value="Genomic_DNA"/>
</dbReference>
<evidence type="ECO:0000256" key="1">
    <source>
        <dbReference type="SAM" id="MobiDB-lite"/>
    </source>
</evidence>